<dbReference type="Pfam" id="PF14525">
    <property type="entry name" value="AraC_binding_2"/>
    <property type="match status" value="1"/>
</dbReference>
<evidence type="ECO:0000313" key="5">
    <source>
        <dbReference type="EMBL" id="GGD28700.1"/>
    </source>
</evidence>
<dbReference type="AlphaFoldDB" id="A0A916Y3B4"/>
<dbReference type="Pfam" id="PF12833">
    <property type="entry name" value="HTH_18"/>
    <property type="match status" value="1"/>
</dbReference>
<comment type="caution">
    <text evidence="5">The sequence shown here is derived from an EMBL/GenBank/DDBJ whole genome shotgun (WGS) entry which is preliminary data.</text>
</comment>
<dbReference type="GO" id="GO:0043565">
    <property type="term" value="F:sequence-specific DNA binding"/>
    <property type="evidence" value="ECO:0007669"/>
    <property type="project" value="InterPro"/>
</dbReference>
<reference evidence="5" key="1">
    <citation type="journal article" date="2014" name="Int. J. Syst. Evol. Microbiol.">
        <title>Complete genome sequence of Corynebacterium casei LMG S-19264T (=DSM 44701T), isolated from a smear-ripened cheese.</title>
        <authorList>
            <consortium name="US DOE Joint Genome Institute (JGI-PGF)"/>
            <person name="Walter F."/>
            <person name="Albersmeier A."/>
            <person name="Kalinowski J."/>
            <person name="Ruckert C."/>
        </authorList>
    </citation>
    <scope>NUCLEOTIDE SEQUENCE</scope>
    <source>
        <strain evidence="5">CGMCC 1.15152</strain>
    </source>
</reference>
<dbReference type="Proteomes" id="UP000633205">
    <property type="component" value="Unassembled WGS sequence"/>
</dbReference>
<name>A0A916Y3B4_9MICO</name>
<protein>
    <submittedName>
        <fullName evidence="5">AraC family transcriptional regulator</fullName>
    </submittedName>
</protein>
<dbReference type="Gene3D" id="1.10.10.60">
    <property type="entry name" value="Homeodomain-like"/>
    <property type="match status" value="1"/>
</dbReference>
<reference evidence="5" key="2">
    <citation type="submission" date="2020-09" db="EMBL/GenBank/DDBJ databases">
        <authorList>
            <person name="Sun Q."/>
            <person name="Zhou Y."/>
        </authorList>
    </citation>
    <scope>NUCLEOTIDE SEQUENCE</scope>
    <source>
        <strain evidence="5">CGMCC 1.15152</strain>
    </source>
</reference>
<dbReference type="SUPFAM" id="SSF46689">
    <property type="entry name" value="Homeodomain-like"/>
    <property type="match status" value="1"/>
</dbReference>
<dbReference type="InterPro" id="IPR018060">
    <property type="entry name" value="HTH_AraC"/>
</dbReference>
<dbReference type="EMBL" id="BMHO01000001">
    <property type="protein sequence ID" value="GGD28700.1"/>
    <property type="molecule type" value="Genomic_DNA"/>
</dbReference>
<organism evidence="5 6">
    <name type="scientific">Microbacterium faecale</name>
    <dbReference type="NCBI Taxonomy" id="1804630"/>
    <lineage>
        <taxon>Bacteria</taxon>
        <taxon>Bacillati</taxon>
        <taxon>Actinomycetota</taxon>
        <taxon>Actinomycetes</taxon>
        <taxon>Micrococcales</taxon>
        <taxon>Microbacteriaceae</taxon>
        <taxon>Microbacterium</taxon>
    </lineage>
</organism>
<dbReference type="PROSITE" id="PS01124">
    <property type="entry name" value="HTH_ARAC_FAMILY_2"/>
    <property type="match status" value="1"/>
</dbReference>
<dbReference type="InterPro" id="IPR009057">
    <property type="entry name" value="Homeodomain-like_sf"/>
</dbReference>
<accession>A0A916Y3B4</accession>
<dbReference type="InterPro" id="IPR035418">
    <property type="entry name" value="AraC-bd_2"/>
</dbReference>
<evidence type="ECO:0000256" key="3">
    <source>
        <dbReference type="ARBA" id="ARBA00023163"/>
    </source>
</evidence>
<evidence type="ECO:0000313" key="6">
    <source>
        <dbReference type="Proteomes" id="UP000633205"/>
    </source>
</evidence>
<keyword evidence="1" id="KW-0805">Transcription regulation</keyword>
<dbReference type="InterPro" id="IPR050204">
    <property type="entry name" value="AraC_XylS_family_regulators"/>
</dbReference>
<dbReference type="RefSeq" id="WP_188710815.1">
    <property type="nucleotide sequence ID" value="NZ_BMHO01000001.1"/>
</dbReference>
<evidence type="ECO:0000256" key="2">
    <source>
        <dbReference type="ARBA" id="ARBA00023125"/>
    </source>
</evidence>
<sequence>MFEHDATTAQRIETGTAHSIHEWRAIAGNRFVPLRVRTRTAADTFEGMLRFREVDRVSIGEITANTHTVERTSDLISRREQQHFKLSLQLDGTGYVAQDGRDAFLRPGDIAIYDTGRPYTLDFTDDTRCLVMAFPTDAFEIPRALIRRITAVRLAGDEGVGSVISPFMQHMAENLDLLDGVHGDRITRSSLDLLTTLVYAELAGGDLEEGASRQAEMRTFTTFIEENLSDPDLSAASIAREHFVSVRHLQYRFQDEDLTVSGYIRARRLEHCRRDLSDPSLARQSVSQIAQRWGFADASHFSKIFKGRFDVSPREYRGLHVSP</sequence>
<dbReference type="SMART" id="SM00342">
    <property type="entry name" value="HTH_ARAC"/>
    <property type="match status" value="1"/>
</dbReference>
<keyword evidence="3" id="KW-0804">Transcription</keyword>
<keyword evidence="6" id="KW-1185">Reference proteome</keyword>
<feature type="domain" description="HTH araC/xylS-type" evidence="4">
    <location>
        <begin position="218"/>
        <end position="319"/>
    </location>
</feature>
<dbReference type="GO" id="GO:0003700">
    <property type="term" value="F:DNA-binding transcription factor activity"/>
    <property type="evidence" value="ECO:0007669"/>
    <property type="project" value="InterPro"/>
</dbReference>
<dbReference type="PANTHER" id="PTHR46796:SF6">
    <property type="entry name" value="ARAC SUBFAMILY"/>
    <property type="match status" value="1"/>
</dbReference>
<evidence type="ECO:0000256" key="1">
    <source>
        <dbReference type="ARBA" id="ARBA00023015"/>
    </source>
</evidence>
<dbReference type="InterPro" id="IPR020449">
    <property type="entry name" value="Tscrpt_reg_AraC-type_HTH"/>
</dbReference>
<dbReference type="PRINTS" id="PR00032">
    <property type="entry name" value="HTHARAC"/>
</dbReference>
<gene>
    <name evidence="5" type="ORF">GCM10010915_05920</name>
</gene>
<evidence type="ECO:0000259" key="4">
    <source>
        <dbReference type="PROSITE" id="PS01124"/>
    </source>
</evidence>
<proteinExistence type="predicted"/>
<keyword evidence="2" id="KW-0238">DNA-binding</keyword>
<dbReference type="PANTHER" id="PTHR46796">
    <property type="entry name" value="HTH-TYPE TRANSCRIPTIONAL ACTIVATOR RHAS-RELATED"/>
    <property type="match status" value="1"/>
</dbReference>